<dbReference type="Gene3D" id="3.40.50.1820">
    <property type="entry name" value="alpha/beta hydrolase"/>
    <property type="match status" value="1"/>
</dbReference>
<feature type="domain" description="AB hydrolase-1" evidence="1">
    <location>
        <begin position="4"/>
        <end position="222"/>
    </location>
</feature>
<dbReference type="SUPFAM" id="SSF53474">
    <property type="entry name" value="alpha/beta-Hydrolases"/>
    <property type="match status" value="1"/>
</dbReference>
<dbReference type="InterPro" id="IPR029058">
    <property type="entry name" value="AB_hydrolase_fold"/>
</dbReference>
<dbReference type="EMBL" id="RBIL01000002">
    <property type="protein sequence ID" value="RKQ86723.1"/>
    <property type="molecule type" value="Genomic_DNA"/>
</dbReference>
<organism evidence="2 3">
    <name type="scientific">Solirubrobacter pauli</name>
    <dbReference type="NCBI Taxonomy" id="166793"/>
    <lineage>
        <taxon>Bacteria</taxon>
        <taxon>Bacillati</taxon>
        <taxon>Actinomycetota</taxon>
        <taxon>Thermoleophilia</taxon>
        <taxon>Solirubrobacterales</taxon>
        <taxon>Solirubrobacteraceae</taxon>
        <taxon>Solirubrobacter</taxon>
    </lineage>
</organism>
<dbReference type="GO" id="GO:0016787">
    <property type="term" value="F:hydrolase activity"/>
    <property type="evidence" value="ECO:0007669"/>
    <property type="project" value="UniProtKB-KW"/>
</dbReference>
<comment type="caution">
    <text evidence="2">The sequence shown here is derived from an EMBL/GenBank/DDBJ whole genome shotgun (WGS) entry which is preliminary data.</text>
</comment>
<reference evidence="2 3" key="1">
    <citation type="submission" date="2018-10" db="EMBL/GenBank/DDBJ databases">
        <title>Genomic Encyclopedia of Archaeal and Bacterial Type Strains, Phase II (KMG-II): from individual species to whole genera.</title>
        <authorList>
            <person name="Goeker M."/>
        </authorList>
    </citation>
    <scope>NUCLEOTIDE SEQUENCE [LARGE SCALE GENOMIC DNA]</scope>
    <source>
        <strain evidence="2 3">DSM 14954</strain>
    </source>
</reference>
<dbReference type="AlphaFoldDB" id="A0A660L486"/>
<evidence type="ECO:0000259" key="1">
    <source>
        <dbReference type="Pfam" id="PF12697"/>
    </source>
</evidence>
<dbReference type="RefSeq" id="WP_121254695.1">
    <property type="nucleotide sequence ID" value="NZ_RBIL01000002.1"/>
</dbReference>
<sequence length="230" mass="24375">MVPVLLLHGSGPGTTGAAWKPLVEALDERFEVVAPDLPGFGNAPAAPIEEWADRLAPDNPCVIIGNSAGGAIALKLAARGLATKVVAVGSMGFPMPLPPALEQLWSTGPTEAEARSLLRLIFHDPPGEEAVAARLEAMRAQPHYLDLFPAPRQRWVDALSLTPGELAGIDVPVLLIHGANDQIVPPATSLVPLLHTLPDVRAHLFGRCGHASPQEHTAEFNRLVLSFLEP</sequence>
<evidence type="ECO:0000313" key="2">
    <source>
        <dbReference type="EMBL" id="RKQ86723.1"/>
    </source>
</evidence>
<dbReference type="PANTHER" id="PTHR43689:SF8">
    <property type="entry name" value="ALPHA_BETA-HYDROLASES SUPERFAMILY PROTEIN"/>
    <property type="match status" value="1"/>
</dbReference>
<dbReference type="PANTHER" id="PTHR43689">
    <property type="entry name" value="HYDROLASE"/>
    <property type="match status" value="1"/>
</dbReference>
<dbReference type="InterPro" id="IPR000073">
    <property type="entry name" value="AB_hydrolase_1"/>
</dbReference>
<dbReference type="OrthoDB" id="812569at2"/>
<accession>A0A660L486</accession>
<keyword evidence="3" id="KW-1185">Reference proteome</keyword>
<proteinExistence type="predicted"/>
<gene>
    <name evidence="2" type="ORF">C8N24_4738</name>
</gene>
<dbReference type="PRINTS" id="PR00111">
    <property type="entry name" value="ABHYDROLASE"/>
</dbReference>
<keyword evidence="2" id="KW-0378">Hydrolase</keyword>
<protein>
    <submittedName>
        <fullName evidence="2">2-hydroxymuconate semialdehyde hydrolase</fullName>
    </submittedName>
</protein>
<dbReference type="Pfam" id="PF12697">
    <property type="entry name" value="Abhydrolase_6"/>
    <property type="match status" value="1"/>
</dbReference>
<name>A0A660L486_9ACTN</name>
<dbReference type="Proteomes" id="UP000278962">
    <property type="component" value="Unassembled WGS sequence"/>
</dbReference>
<evidence type="ECO:0000313" key="3">
    <source>
        <dbReference type="Proteomes" id="UP000278962"/>
    </source>
</evidence>